<dbReference type="InterPro" id="IPR029071">
    <property type="entry name" value="Ubiquitin-like_domsf"/>
</dbReference>
<sequence>MEIICIPPLLFLANLVTKTMADPLKQICDELGVCKEEALFYLEGFRWDLNAAMEACRTKTLPSPAQPPSSENERTAAEEQRRNDKIARVIVATGATVKEARSYLSRENWNVDNVCLSFSGNEGPDTMHDVLSKVPPFHSTSTNLRIGSPPSARSPFLDLRTPPLELKPESIKRFRNVVSDASSQAVIDCLNDCKGNAEHAIQYFYDVYSLKNETPPESLPDEIKEELMASFSSTTGEIRQVAKVYLEQYEWNLVVAVDSFFKHSDSDKQTSALNNRGPPLPTETQKSLEEAGEGDVRVAVPGMASSQVDDKAVEEGSSAETVPDPFANRDRTTVDTQAAPSTIMITIRLADGIGTTLELPFRSNQTISDIRNAIDQRYPDNDRGYNLQSMDGVDYMDWNTMADPLKLMFDELGVCTEEALFYLEGFRWDLNAATEACRTKTLPSPAQPPSSENQRTAAEEQSRNEKIARFIDLSHGSASVADATKYLSDNNWSLEHAARAFCAHRYDKPEKKSKPMPLSHDGGDTEPQFHSTSTNLRIESPPWVSTAPFRLAQQRINHFHDVVSAASAKAVIDCLNYCKGDVDAAIFYFDDVYSKKLPDEIKEELIASFSLTTGETRQVAKVYLEQYMWNLGQAVDSFFEHSDSEKQTSALNNRDPPLEEAGEGDVTVGIPGMASSQADGEAVEEGSSTETVPDPIMITISLADTSGVSLELPFTSDQTVRDIRNAIDQRYPNNDRGYVLESGDGVRYMDWNVTVYRVTRGESTTLFQIYP</sequence>
<dbReference type="SUPFAM" id="SSF46934">
    <property type="entry name" value="UBA-like"/>
    <property type="match status" value="2"/>
</dbReference>
<evidence type="ECO:0000256" key="1">
    <source>
        <dbReference type="SAM" id="MobiDB-lite"/>
    </source>
</evidence>
<organism evidence="3 4">
    <name type="scientific">Brassica napus</name>
    <name type="common">Rape</name>
    <dbReference type="NCBI Taxonomy" id="3708"/>
    <lineage>
        <taxon>Eukaryota</taxon>
        <taxon>Viridiplantae</taxon>
        <taxon>Streptophyta</taxon>
        <taxon>Embryophyta</taxon>
        <taxon>Tracheophyta</taxon>
        <taxon>Spermatophyta</taxon>
        <taxon>Magnoliopsida</taxon>
        <taxon>eudicotyledons</taxon>
        <taxon>Gunneridae</taxon>
        <taxon>Pentapetalae</taxon>
        <taxon>rosids</taxon>
        <taxon>malvids</taxon>
        <taxon>Brassicales</taxon>
        <taxon>Brassicaceae</taxon>
        <taxon>Brassiceae</taxon>
        <taxon>Brassica</taxon>
    </lineage>
</organism>
<evidence type="ECO:0000313" key="4">
    <source>
        <dbReference type="Proteomes" id="UP000824890"/>
    </source>
</evidence>
<dbReference type="Proteomes" id="UP000824890">
    <property type="component" value="Unassembled WGS sequence"/>
</dbReference>
<dbReference type="PANTHER" id="PTHR23322:SF71">
    <property type="entry name" value="UBIQUITIN-ASSOCIATED (UBA) PROTEIN-RELATED"/>
    <property type="match status" value="1"/>
</dbReference>
<keyword evidence="4" id="KW-1185">Reference proteome</keyword>
<dbReference type="Gene3D" id="1.10.8.10">
    <property type="entry name" value="DNA helicase RuvA subunit, C-terminal domain"/>
    <property type="match status" value="4"/>
</dbReference>
<feature type="region of interest" description="Disordered" evidence="1">
    <location>
        <begin position="509"/>
        <end position="534"/>
    </location>
</feature>
<name>A0ABQ8D866_BRANA</name>
<dbReference type="EMBL" id="JAGKQM010000005">
    <property type="protein sequence ID" value="KAH0925526.1"/>
    <property type="molecule type" value="Genomic_DNA"/>
</dbReference>
<accession>A0ABQ8D866</accession>
<dbReference type="InterPro" id="IPR050730">
    <property type="entry name" value="UBX_domain-protein"/>
</dbReference>
<protein>
    <submittedName>
        <fullName evidence="3">Uncharacterized protein</fullName>
    </submittedName>
</protein>
<feature type="region of interest" description="Disordered" evidence="1">
    <location>
        <begin position="439"/>
        <end position="463"/>
    </location>
</feature>
<evidence type="ECO:0000313" key="3">
    <source>
        <dbReference type="EMBL" id="KAH0925526.1"/>
    </source>
</evidence>
<dbReference type="CDD" id="cd14348">
    <property type="entry name" value="UBA_p47"/>
    <property type="match status" value="2"/>
</dbReference>
<gene>
    <name evidence="3" type="ORF">HID58_017782</name>
</gene>
<feature type="compositionally biased region" description="Polar residues" evidence="1">
    <location>
        <begin position="441"/>
        <end position="456"/>
    </location>
</feature>
<keyword evidence="2" id="KW-0732">Signal</keyword>
<dbReference type="Pfam" id="PF14555">
    <property type="entry name" value="UBA_4"/>
    <property type="match status" value="2"/>
</dbReference>
<feature type="region of interest" description="Disordered" evidence="1">
    <location>
        <begin position="59"/>
        <end position="83"/>
    </location>
</feature>
<feature type="compositionally biased region" description="Basic and acidic residues" evidence="1">
    <location>
        <begin position="71"/>
        <end position="83"/>
    </location>
</feature>
<feature type="region of interest" description="Disordered" evidence="1">
    <location>
        <begin position="266"/>
        <end position="330"/>
    </location>
</feature>
<comment type="caution">
    <text evidence="3">The sequence shown here is derived from an EMBL/GenBank/DDBJ whole genome shotgun (WGS) entry which is preliminary data.</text>
</comment>
<feature type="signal peptide" evidence="2">
    <location>
        <begin position="1"/>
        <end position="21"/>
    </location>
</feature>
<feature type="region of interest" description="Disordered" evidence="1">
    <location>
        <begin position="642"/>
        <end position="691"/>
    </location>
</feature>
<feature type="chain" id="PRO_5046103379" evidence="2">
    <location>
        <begin position="22"/>
        <end position="771"/>
    </location>
</feature>
<reference evidence="3 4" key="1">
    <citation type="submission" date="2021-05" db="EMBL/GenBank/DDBJ databases">
        <title>Genome Assembly of Synthetic Allotetraploid Brassica napus Reveals Homoeologous Exchanges between Subgenomes.</title>
        <authorList>
            <person name="Davis J.T."/>
        </authorList>
    </citation>
    <scope>NUCLEOTIDE SEQUENCE [LARGE SCALE GENOMIC DNA]</scope>
    <source>
        <strain evidence="4">cv. Da-Ae</strain>
        <tissue evidence="3">Seedling</tissue>
    </source>
</reference>
<dbReference type="SUPFAM" id="SSF54236">
    <property type="entry name" value="Ubiquitin-like"/>
    <property type="match status" value="1"/>
</dbReference>
<dbReference type="Gene3D" id="3.10.20.90">
    <property type="entry name" value="Phosphatidylinositol 3-kinase Catalytic Subunit, Chain A, domain 1"/>
    <property type="match status" value="1"/>
</dbReference>
<dbReference type="PANTHER" id="PTHR23322">
    <property type="entry name" value="FAS-ASSOCIATED PROTEIN"/>
    <property type="match status" value="1"/>
</dbReference>
<dbReference type="InterPro" id="IPR009060">
    <property type="entry name" value="UBA-like_sf"/>
</dbReference>
<evidence type="ECO:0000256" key="2">
    <source>
        <dbReference type="SAM" id="SignalP"/>
    </source>
</evidence>
<proteinExistence type="predicted"/>